<reference evidence="2" key="2">
    <citation type="journal article" date="2023" name="IMA Fungus">
        <title>Comparative genomic study of the Penicillium genus elucidates a diverse pangenome and 15 lateral gene transfer events.</title>
        <authorList>
            <person name="Petersen C."/>
            <person name="Sorensen T."/>
            <person name="Nielsen M.R."/>
            <person name="Sondergaard T.E."/>
            <person name="Sorensen J.L."/>
            <person name="Fitzpatrick D.A."/>
            <person name="Frisvad J.C."/>
            <person name="Nielsen K.L."/>
        </authorList>
    </citation>
    <scope>NUCLEOTIDE SEQUENCE</scope>
    <source>
        <strain evidence="2">IBT 29495</strain>
    </source>
</reference>
<comment type="caution">
    <text evidence="2">The sequence shown here is derived from an EMBL/GenBank/DDBJ whole genome shotgun (WGS) entry which is preliminary data.</text>
</comment>
<dbReference type="AlphaFoldDB" id="A0A9X0C153"/>
<keyword evidence="3" id="KW-1185">Reference proteome</keyword>
<name>A0A9X0C153_9EURO</name>
<evidence type="ECO:0000256" key="1">
    <source>
        <dbReference type="SAM" id="MobiDB-lite"/>
    </source>
</evidence>
<evidence type="ECO:0000313" key="2">
    <source>
        <dbReference type="EMBL" id="KAJ5493659.1"/>
    </source>
</evidence>
<evidence type="ECO:0000313" key="3">
    <source>
        <dbReference type="Proteomes" id="UP001149954"/>
    </source>
</evidence>
<gene>
    <name evidence="2" type="ORF">N7463_009746</name>
</gene>
<feature type="region of interest" description="Disordered" evidence="1">
    <location>
        <begin position="351"/>
        <end position="409"/>
    </location>
</feature>
<feature type="compositionally biased region" description="Low complexity" evidence="1">
    <location>
        <begin position="390"/>
        <end position="409"/>
    </location>
</feature>
<dbReference type="EMBL" id="JAPWDS010000006">
    <property type="protein sequence ID" value="KAJ5493659.1"/>
    <property type="molecule type" value="Genomic_DNA"/>
</dbReference>
<protein>
    <submittedName>
        <fullName evidence="2">Retrotransposon gag protein</fullName>
    </submittedName>
</protein>
<feature type="compositionally biased region" description="Basic and acidic residues" evidence="1">
    <location>
        <begin position="378"/>
        <end position="388"/>
    </location>
</feature>
<reference evidence="2" key="1">
    <citation type="submission" date="2022-12" db="EMBL/GenBank/DDBJ databases">
        <authorList>
            <person name="Petersen C."/>
        </authorList>
    </citation>
    <scope>NUCLEOTIDE SEQUENCE</scope>
    <source>
        <strain evidence="2">IBT 29495</strain>
    </source>
</reference>
<proteinExistence type="predicted"/>
<dbReference type="Proteomes" id="UP001149954">
    <property type="component" value="Unassembled WGS sequence"/>
</dbReference>
<dbReference type="OrthoDB" id="4366649at2759"/>
<sequence length="409" mass="46140">MTDIPTETPKGAPEAPLANDAMARIEAMMIAMMASVEQRIHQIEEAVQVQNRTPSELTAENTRTKVKATNTIGPHVETTNERNVTTRPRAVLRTPAMFSGSTTDWPAWRILVENKLRVDGICLGSPADQCAYIYSRLEKMALKNTSTFMRERRDTGTPDDLLAYLERIYGDPNVKARAVQRLYALKQKPTQSFEKFLPSFERELADAGALQWPDDSKIHTLVMALNKETHSALVHRGIPSNFTDLVHVLHRISADLSGFQAMWGQTKRTLKAAPVVEDIYEPMDWTPTVNMVKANRFAHEPSMSREKDRNLMGKRAKWVEQGEMDRRREEGLCLRCGRSGCRIATCPLKPARRPEEQKHRINANKAGKTRRNGPVSAKKSDRHERDLVVESSSETEFTTASESSKSGKE</sequence>
<organism evidence="2 3">
    <name type="scientific">Penicillium fimorum</name>
    <dbReference type="NCBI Taxonomy" id="1882269"/>
    <lineage>
        <taxon>Eukaryota</taxon>
        <taxon>Fungi</taxon>
        <taxon>Dikarya</taxon>
        <taxon>Ascomycota</taxon>
        <taxon>Pezizomycotina</taxon>
        <taxon>Eurotiomycetes</taxon>
        <taxon>Eurotiomycetidae</taxon>
        <taxon>Eurotiales</taxon>
        <taxon>Aspergillaceae</taxon>
        <taxon>Penicillium</taxon>
    </lineage>
</organism>
<accession>A0A9X0C153</accession>